<proteinExistence type="predicted"/>
<keyword evidence="3" id="KW-1185">Reference proteome</keyword>
<comment type="caution">
    <text evidence="2">The sequence shown here is derived from an EMBL/GenBank/DDBJ whole genome shotgun (WGS) entry which is preliminary data.</text>
</comment>
<name>A0A7Y8Y0A3_9FLAO</name>
<keyword evidence="1" id="KW-0472">Membrane</keyword>
<dbReference type="RefSeq" id="WP_176004972.1">
    <property type="nucleotide sequence ID" value="NZ_JABWMI010000006.1"/>
</dbReference>
<keyword evidence="1" id="KW-0812">Transmembrane</keyword>
<protein>
    <submittedName>
        <fullName evidence="2">SdpI family protein</fullName>
    </submittedName>
</protein>
<feature type="transmembrane region" description="Helical" evidence="1">
    <location>
        <begin position="85"/>
        <end position="103"/>
    </location>
</feature>
<evidence type="ECO:0000313" key="3">
    <source>
        <dbReference type="Proteomes" id="UP000535020"/>
    </source>
</evidence>
<evidence type="ECO:0000313" key="2">
    <source>
        <dbReference type="EMBL" id="NYA70148.1"/>
    </source>
</evidence>
<reference evidence="2 3" key="1">
    <citation type="submission" date="2020-07" db="EMBL/GenBank/DDBJ databases">
        <authorList>
            <person name="Sun Q."/>
        </authorList>
    </citation>
    <scope>NUCLEOTIDE SEQUENCE [LARGE SCALE GENOMIC DNA]</scope>
    <source>
        <strain evidence="2 3">MAH-1</strain>
    </source>
</reference>
<dbReference type="Pfam" id="PF13630">
    <property type="entry name" value="SdpI"/>
    <property type="match status" value="1"/>
</dbReference>
<organism evidence="2 3">
    <name type="scientific">Flavobacterium agri</name>
    <dbReference type="NCBI Taxonomy" id="2743471"/>
    <lineage>
        <taxon>Bacteria</taxon>
        <taxon>Pseudomonadati</taxon>
        <taxon>Bacteroidota</taxon>
        <taxon>Flavobacteriia</taxon>
        <taxon>Flavobacteriales</taxon>
        <taxon>Flavobacteriaceae</taxon>
        <taxon>Flavobacterium</taxon>
    </lineage>
</organism>
<feature type="transmembrane region" description="Helical" evidence="1">
    <location>
        <begin position="6"/>
        <end position="28"/>
    </location>
</feature>
<keyword evidence="1" id="KW-1133">Transmembrane helix</keyword>
<evidence type="ECO:0000256" key="1">
    <source>
        <dbReference type="SAM" id="Phobius"/>
    </source>
</evidence>
<sequence>MMENIMDGFVCILCGIVFVVAAAFMLVFPPKKINDFYGYRTNTSKKSQDRWDFSQKFSAWRMIEAGLFLILVSIALDYADFTETASVLIGIGLLLASCVYMIFRTESALKKKFPN</sequence>
<dbReference type="EMBL" id="JACBJI010000002">
    <property type="protein sequence ID" value="NYA70148.1"/>
    <property type="molecule type" value="Genomic_DNA"/>
</dbReference>
<feature type="transmembrane region" description="Helical" evidence="1">
    <location>
        <begin position="59"/>
        <end position="79"/>
    </location>
</feature>
<dbReference type="Proteomes" id="UP000535020">
    <property type="component" value="Unassembled WGS sequence"/>
</dbReference>
<dbReference type="InterPro" id="IPR025962">
    <property type="entry name" value="SdpI/YhfL"/>
</dbReference>
<dbReference type="AlphaFoldDB" id="A0A7Y8Y0A3"/>
<gene>
    <name evidence="2" type="ORF">HZF10_04395</name>
</gene>
<accession>A0A7Y8Y0A3</accession>